<dbReference type="EMBL" id="JABANM010014079">
    <property type="protein sequence ID" value="KAF4733243.1"/>
    <property type="molecule type" value="Genomic_DNA"/>
</dbReference>
<feature type="compositionally biased region" description="Basic and acidic residues" evidence="1">
    <location>
        <begin position="162"/>
        <end position="177"/>
    </location>
</feature>
<feature type="compositionally biased region" description="Low complexity" evidence="1">
    <location>
        <begin position="56"/>
        <end position="69"/>
    </location>
</feature>
<feature type="compositionally biased region" description="Basic and acidic residues" evidence="1">
    <location>
        <begin position="141"/>
        <end position="151"/>
    </location>
</feature>
<evidence type="ECO:0000313" key="2">
    <source>
        <dbReference type="EMBL" id="KAF4733243.1"/>
    </source>
</evidence>
<name>A0A7J6SKF9_PEROL</name>
<evidence type="ECO:0000313" key="3">
    <source>
        <dbReference type="Proteomes" id="UP000574390"/>
    </source>
</evidence>
<protein>
    <submittedName>
        <fullName evidence="2">Uncharacterized protein</fullName>
    </submittedName>
</protein>
<reference evidence="2 3" key="1">
    <citation type="submission" date="2020-04" db="EMBL/GenBank/DDBJ databases">
        <title>Perkinsus olseni comparative genomics.</title>
        <authorList>
            <person name="Bogema D.R."/>
        </authorList>
    </citation>
    <scope>NUCLEOTIDE SEQUENCE [LARGE SCALE GENOMIC DNA]</scope>
    <source>
        <strain evidence="2">ATCC PRA-205</strain>
    </source>
</reference>
<feature type="compositionally biased region" description="Polar residues" evidence="1">
    <location>
        <begin position="13"/>
        <end position="28"/>
    </location>
</feature>
<sequence>MRRITERPPAATQKITPQQLSGGLQTESASRRPFQATTGDSKVNGVDETSHDPENTTTGAPPLGATGRTVSSTHDTVRTETPGGPGEPSHDEHSSCDGHRAFSSTTDRGAPALPDETEVAQEMQASLESRLIANLKNMATRQDRREREAAHSGHLKPLQISRKAEETARSCGVKAEEKARVAQLLSRPWRQPSHSRVDRGLAAGLDGSVLGVRLLKARENDLAEWVAEERAQRERETEGMERADEDSSVLSRRPLGPGKAAPSDTQRADVIYVATPRDDPDSMPGVQHITAGENTSPAEQQGGSEHPGRDSPTSSLPAESLVPAEPTSGIQANGQEDSTDRLFRGLLDYLTRTNTKPNTV</sequence>
<feature type="region of interest" description="Disordered" evidence="1">
    <location>
        <begin position="228"/>
        <end position="341"/>
    </location>
</feature>
<dbReference type="AlphaFoldDB" id="A0A7J6SKF9"/>
<feature type="region of interest" description="Disordered" evidence="1">
    <location>
        <begin position="1"/>
        <end position="123"/>
    </location>
</feature>
<gene>
    <name evidence="2" type="ORF">FOZ62_002519</name>
</gene>
<feature type="compositionally biased region" description="Basic and acidic residues" evidence="1">
    <location>
        <begin position="88"/>
        <end position="100"/>
    </location>
</feature>
<comment type="caution">
    <text evidence="2">The sequence shown here is derived from an EMBL/GenBank/DDBJ whole genome shotgun (WGS) entry which is preliminary data.</text>
</comment>
<accession>A0A7J6SKF9</accession>
<feature type="compositionally biased region" description="Basic and acidic residues" evidence="1">
    <location>
        <begin position="228"/>
        <end position="242"/>
    </location>
</feature>
<feature type="compositionally biased region" description="Polar residues" evidence="1">
    <location>
        <begin position="292"/>
        <end position="303"/>
    </location>
</feature>
<organism evidence="2 3">
    <name type="scientific">Perkinsus olseni</name>
    <name type="common">Perkinsus atlanticus</name>
    <dbReference type="NCBI Taxonomy" id="32597"/>
    <lineage>
        <taxon>Eukaryota</taxon>
        <taxon>Sar</taxon>
        <taxon>Alveolata</taxon>
        <taxon>Perkinsozoa</taxon>
        <taxon>Perkinsea</taxon>
        <taxon>Perkinsida</taxon>
        <taxon>Perkinsidae</taxon>
        <taxon>Perkinsus</taxon>
    </lineage>
</organism>
<evidence type="ECO:0000256" key="1">
    <source>
        <dbReference type="SAM" id="MobiDB-lite"/>
    </source>
</evidence>
<dbReference type="Proteomes" id="UP000574390">
    <property type="component" value="Unassembled WGS sequence"/>
</dbReference>
<proteinExistence type="predicted"/>
<feature type="region of interest" description="Disordered" evidence="1">
    <location>
        <begin position="136"/>
        <end position="177"/>
    </location>
</feature>